<feature type="transmembrane region" description="Helical" evidence="3">
    <location>
        <begin position="75"/>
        <end position="96"/>
    </location>
</feature>
<evidence type="ECO:0000313" key="4">
    <source>
        <dbReference type="EMBL" id="GMI00437.1"/>
    </source>
</evidence>
<evidence type="ECO:0000256" key="3">
    <source>
        <dbReference type="SAM" id="Phobius"/>
    </source>
</evidence>
<dbReference type="Proteomes" id="UP001165122">
    <property type="component" value="Unassembled WGS sequence"/>
</dbReference>
<feature type="region of interest" description="Disordered" evidence="2">
    <location>
        <begin position="231"/>
        <end position="257"/>
    </location>
</feature>
<evidence type="ECO:0000313" key="5">
    <source>
        <dbReference type="Proteomes" id="UP001165122"/>
    </source>
</evidence>
<reference evidence="5" key="1">
    <citation type="journal article" date="2023" name="Commun. Biol.">
        <title>Genome analysis of Parmales, the sister group of diatoms, reveals the evolutionary specialization of diatoms from phago-mixotrophs to photoautotrophs.</title>
        <authorList>
            <person name="Ban H."/>
            <person name="Sato S."/>
            <person name="Yoshikawa S."/>
            <person name="Yamada K."/>
            <person name="Nakamura Y."/>
            <person name="Ichinomiya M."/>
            <person name="Sato N."/>
            <person name="Blanc-Mathieu R."/>
            <person name="Endo H."/>
            <person name="Kuwata A."/>
            <person name="Ogata H."/>
        </authorList>
    </citation>
    <scope>NUCLEOTIDE SEQUENCE [LARGE SCALE GENOMIC DNA]</scope>
    <source>
        <strain evidence="5">NIES 3700</strain>
    </source>
</reference>
<feature type="transmembrane region" description="Helical" evidence="3">
    <location>
        <begin position="108"/>
        <end position="129"/>
    </location>
</feature>
<keyword evidence="5" id="KW-1185">Reference proteome</keyword>
<organism evidence="4 5">
    <name type="scientific">Triparma laevis f. longispina</name>
    <dbReference type="NCBI Taxonomy" id="1714387"/>
    <lineage>
        <taxon>Eukaryota</taxon>
        <taxon>Sar</taxon>
        <taxon>Stramenopiles</taxon>
        <taxon>Ochrophyta</taxon>
        <taxon>Bolidophyceae</taxon>
        <taxon>Parmales</taxon>
        <taxon>Triparmaceae</taxon>
        <taxon>Triparma</taxon>
    </lineage>
</organism>
<feature type="transmembrane region" description="Helical" evidence="3">
    <location>
        <begin position="49"/>
        <end position="69"/>
    </location>
</feature>
<accession>A0A9W7BZK2</accession>
<comment type="caution">
    <text evidence="4">The sequence shown here is derived from an EMBL/GenBank/DDBJ whole genome shotgun (WGS) entry which is preliminary data.</text>
</comment>
<protein>
    <submittedName>
        <fullName evidence="4">Uncharacterized protein</fullName>
    </submittedName>
</protein>
<keyword evidence="3" id="KW-0812">Transmembrane</keyword>
<dbReference type="EMBL" id="BRXW01000023">
    <property type="protein sequence ID" value="GMI00437.1"/>
    <property type="molecule type" value="Genomic_DNA"/>
</dbReference>
<dbReference type="AlphaFoldDB" id="A0A9W7BZK2"/>
<keyword evidence="3" id="KW-0472">Membrane</keyword>
<evidence type="ECO:0000256" key="2">
    <source>
        <dbReference type="SAM" id="MobiDB-lite"/>
    </source>
</evidence>
<feature type="region of interest" description="Disordered" evidence="2">
    <location>
        <begin position="24"/>
        <end position="44"/>
    </location>
</feature>
<keyword evidence="3" id="KW-1133">Transmembrane helix</keyword>
<proteinExistence type="predicted"/>
<feature type="coiled-coil region" evidence="1">
    <location>
        <begin position="141"/>
        <end position="219"/>
    </location>
</feature>
<name>A0A9W7BZK2_9STRA</name>
<feature type="compositionally biased region" description="Basic and acidic residues" evidence="2">
    <location>
        <begin position="243"/>
        <end position="253"/>
    </location>
</feature>
<evidence type="ECO:0000256" key="1">
    <source>
        <dbReference type="SAM" id="Coils"/>
    </source>
</evidence>
<gene>
    <name evidence="4" type="ORF">TrLO_g11374</name>
</gene>
<sequence>MSTAHVNDKAPKLEVKEQLTAWYESQPTPPDQLTTPPTPEEGTPRLSRVWQGVLIVGASPVPGCGVVYALTGESWYHGMGAALFSLSVSCIVLFTFASPANKDIEWGLMVYGSLWFISYLGGSAVGSLVTDKEGDTEDIRKEEVERLKVEFQRRVNAVKQEADAMADKARERVRQLEPELKESREEVEVLTGALRRQSQQQQQQQEQQQQQQLQQQQTEVELDLDLTAHSTVNVTRSLDNEEWEKSRPSREQESYDTGVMKSVRGDVEKLAVELDGVASELNGLRVTVWREQKARQLSENIGVKERAEILKVVNDDDEEEEGEGSFYDDSLFDMVEQLDDMHRC</sequence>
<keyword evidence="1" id="KW-0175">Coiled coil</keyword>